<evidence type="ECO:0000313" key="2">
    <source>
        <dbReference type="EMBL" id="UYQ64709.1"/>
    </source>
</evidence>
<dbReference type="EMBL" id="CP107567">
    <property type="protein sequence ID" value="UYQ64709.1"/>
    <property type="molecule type" value="Genomic_DNA"/>
</dbReference>
<feature type="compositionally biased region" description="Basic and acidic residues" evidence="1">
    <location>
        <begin position="1"/>
        <end position="38"/>
    </location>
</feature>
<feature type="compositionally biased region" description="Basic residues" evidence="1">
    <location>
        <begin position="113"/>
        <end position="124"/>
    </location>
</feature>
<dbReference type="RefSeq" id="WP_264247550.1">
    <property type="nucleotide sequence ID" value="NZ_CP107567.1"/>
</dbReference>
<feature type="compositionally biased region" description="Basic residues" evidence="1">
    <location>
        <begin position="71"/>
        <end position="85"/>
    </location>
</feature>
<reference evidence="2" key="1">
    <citation type="submission" date="2022-10" db="EMBL/GenBank/DDBJ databases">
        <title>Cytochrome P450 Catalyzes Benzene Ring Formation in the Biosynthesis of Trialkyl-Substituted Aromatic Polyketides.</title>
        <authorList>
            <person name="Zhao E."/>
            <person name="Ge H."/>
        </authorList>
    </citation>
    <scope>NUCLEOTIDE SEQUENCE</scope>
    <source>
        <strain evidence="2">NA0869</strain>
    </source>
</reference>
<sequence length="196" mass="21832">MNAHEHSHEHDHDHEREHDHGRGRGCDRENADDRRSEGAHGAPPADTAHVFRAAAAGRTDVVGASGLANRLRPRRPNRQRHRRHPATAASVQRAAAEDEEEQPADVQGSFVQRRQRPARRRRRPRPPERSVLPYRVRLPYEPGPGQAWVITGPGAVSASADGGLHRAAEEERHRVLRPPVMNTGGHDRAFMTATGR</sequence>
<keyword evidence="3" id="KW-1185">Reference proteome</keyword>
<feature type="region of interest" description="Disordered" evidence="1">
    <location>
        <begin position="1"/>
        <end position="130"/>
    </location>
</feature>
<gene>
    <name evidence="2" type="ORF">OGH68_26810</name>
</gene>
<evidence type="ECO:0000313" key="3">
    <source>
        <dbReference type="Proteomes" id="UP001163878"/>
    </source>
</evidence>
<dbReference type="Proteomes" id="UP001163878">
    <property type="component" value="Chromosome"/>
</dbReference>
<protein>
    <submittedName>
        <fullName evidence="2">Uncharacterized protein</fullName>
    </submittedName>
</protein>
<proteinExistence type="predicted"/>
<evidence type="ECO:0000256" key="1">
    <source>
        <dbReference type="SAM" id="MobiDB-lite"/>
    </source>
</evidence>
<organism evidence="2 3">
    <name type="scientific">Streptomyces peucetius</name>
    <dbReference type="NCBI Taxonomy" id="1950"/>
    <lineage>
        <taxon>Bacteria</taxon>
        <taxon>Bacillati</taxon>
        <taxon>Actinomycetota</taxon>
        <taxon>Actinomycetes</taxon>
        <taxon>Kitasatosporales</taxon>
        <taxon>Streptomycetaceae</taxon>
        <taxon>Streptomyces</taxon>
    </lineage>
</organism>
<name>A0ABY6ICI2_STRPE</name>
<accession>A0ABY6ICI2</accession>